<feature type="region of interest" description="Disordered" evidence="1">
    <location>
        <begin position="1"/>
        <end position="35"/>
    </location>
</feature>
<comment type="caution">
    <text evidence="2">The sequence shown here is derived from an EMBL/GenBank/DDBJ whole genome shotgun (WGS) entry which is preliminary data.</text>
</comment>
<sequence>MDNIQSWSSFEQQQRSRPSSTLKSSTDNTPNKDIHALYVSPSSTNIAQSAASLLRQAGLSGENDEEFKLKFHWMRPHPSLIFEIQDELMHSNETEGSADLQQHDDVNVDPAIEASRLMKGYRFAQLEDMDETDKGTEDTSMHKAISNTSMQSEKIENETEEKEGTRPSLNLPIEMPRLRINLANLVEPPLMTTWLPGEDEVESEQQLLDD</sequence>
<organism evidence="2 3">
    <name type="scientific">Cyclotella atomus</name>
    <dbReference type="NCBI Taxonomy" id="382360"/>
    <lineage>
        <taxon>Eukaryota</taxon>
        <taxon>Sar</taxon>
        <taxon>Stramenopiles</taxon>
        <taxon>Ochrophyta</taxon>
        <taxon>Bacillariophyta</taxon>
        <taxon>Coscinodiscophyceae</taxon>
        <taxon>Thalassiosirophycidae</taxon>
        <taxon>Stephanodiscales</taxon>
        <taxon>Stephanodiscaceae</taxon>
        <taxon>Cyclotella</taxon>
    </lineage>
</organism>
<name>A0ABD3Q576_9STRA</name>
<proteinExistence type="predicted"/>
<dbReference type="EMBL" id="JALLPJ020000322">
    <property type="protein sequence ID" value="KAL3795408.1"/>
    <property type="molecule type" value="Genomic_DNA"/>
</dbReference>
<dbReference type="Proteomes" id="UP001530400">
    <property type="component" value="Unassembled WGS sequence"/>
</dbReference>
<accession>A0ABD3Q576</accession>
<reference evidence="2 3" key="1">
    <citation type="submission" date="2024-10" db="EMBL/GenBank/DDBJ databases">
        <title>Updated reference genomes for cyclostephanoid diatoms.</title>
        <authorList>
            <person name="Roberts W.R."/>
            <person name="Alverson A.J."/>
        </authorList>
    </citation>
    <scope>NUCLEOTIDE SEQUENCE [LARGE SCALE GENOMIC DNA]</scope>
    <source>
        <strain evidence="2 3">AJA010-31</strain>
    </source>
</reference>
<feature type="compositionally biased region" description="Basic and acidic residues" evidence="1">
    <location>
        <begin position="132"/>
        <end position="141"/>
    </location>
</feature>
<protein>
    <submittedName>
        <fullName evidence="2">Uncharacterized protein</fullName>
    </submittedName>
</protein>
<feature type="compositionally biased region" description="Basic and acidic residues" evidence="1">
    <location>
        <begin position="153"/>
        <end position="165"/>
    </location>
</feature>
<feature type="compositionally biased region" description="Polar residues" evidence="1">
    <location>
        <begin position="1"/>
        <end position="29"/>
    </location>
</feature>
<keyword evidence="3" id="KW-1185">Reference proteome</keyword>
<evidence type="ECO:0000313" key="2">
    <source>
        <dbReference type="EMBL" id="KAL3795408.1"/>
    </source>
</evidence>
<evidence type="ECO:0000313" key="3">
    <source>
        <dbReference type="Proteomes" id="UP001530400"/>
    </source>
</evidence>
<feature type="region of interest" description="Disordered" evidence="1">
    <location>
        <begin position="131"/>
        <end position="169"/>
    </location>
</feature>
<dbReference type="AlphaFoldDB" id="A0ABD3Q576"/>
<gene>
    <name evidence="2" type="ORF">ACHAWO_002655</name>
</gene>
<evidence type="ECO:0000256" key="1">
    <source>
        <dbReference type="SAM" id="MobiDB-lite"/>
    </source>
</evidence>